<feature type="compositionally biased region" description="Low complexity" evidence="4">
    <location>
        <begin position="1"/>
        <end position="22"/>
    </location>
</feature>
<gene>
    <name evidence="6" type="ORF">HRUBRA_02573</name>
</gene>
<dbReference type="PIRSF" id="PIRSF002097">
    <property type="entry name" value="DNA-binding_Fis"/>
    <property type="match status" value="1"/>
</dbReference>
<sequence>MSKRTTNSTTISTTMSTTSSKKSAGRAPATPAPLDDTVRSSVRQYLDEIDGELPTDFYQLVLSQVEAPLLEEVMRHTRNNQTRAAHLLGLNRGTLRKKLRLYKLSDEP</sequence>
<evidence type="ECO:0000256" key="2">
    <source>
        <dbReference type="ARBA" id="ARBA00023125"/>
    </source>
</evidence>
<evidence type="ECO:0000313" key="7">
    <source>
        <dbReference type="Proteomes" id="UP000029640"/>
    </source>
</evidence>
<dbReference type="EMBL" id="AUVB01000081">
    <property type="protein sequence ID" value="KGE02846.1"/>
    <property type="molecule type" value="Genomic_DNA"/>
</dbReference>
<dbReference type="NCBIfam" id="NF001659">
    <property type="entry name" value="PRK00430.1"/>
    <property type="match status" value="1"/>
</dbReference>
<proteinExistence type="inferred from homology"/>
<dbReference type="PANTHER" id="PTHR47918">
    <property type="entry name" value="DNA-BINDING PROTEIN FIS"/>
    <property type="match status" value="1"/>
</dbReference>
<dbReference type="STRING" id="1265313.HRUBRA_02573"/>
<dbReference type="PANTHER" id="PTHR47918:SF1">
    <property type="entry name" value="DNA-BINDING PROTEIN FIS"/>
    <property type="match status" value="1"/>
</dbReference>
<protein>
    <recommendedName>
        <fullName evidence="3">Putative Fis-like DNA-binding protein</fullName>
    </recommendedName>
</protein>
<evidence type="ECO:0000256" key="4">
    <source>
        <dbReference type="SAM" id="MobiDB-lite"/>
    </source>
</evidence>
<evidence type="ECO:0000256" key="1">
    <source>
        <dbReference type="ARBA" id="ARBA00008559"/>
    </source>
</evidence>
<dbReference type="eggNOG" id="COG2901">
    <property type="taxonomic scope" value="Bacteria"/>
</dbReference>
<comment type="similarity">
    <text evidence="1">Belongs to the transcriptional regulatory Fis family.</text>
</comment>
<dbReference type="InterPro" id="IPR002197">
    <property type="entry name" value="HTH_Fis"/>
</dbReference>
<dbReference type="PATRIC" id="fig|1265313.6.peg.2537"/>
<dbReference type="HOGENOM" id="CLU_158040_3_3_6"/>
<dbReference type="GO" id="GO:0043565">
    <property type="term" value="F:sequence-specific DNA binding"/>
    <property type="evidence" value="ECO:0007669"/>
    <property type="project" value="InterPro"/>
</dbReference>
<accession>A0A095XT55</accession>
<dbReference type="Proteomes" id="UP000029640">
    <property type="component" value="Unassembled WGS sequence"/>
</dbReference>
<keyword evidence="7" id="KW-1185">Reference proteome</keyword>
<evidence type="ECO:0000259" key="5">
    <source>
        <dbReference type="Pfam" id="PF02954"/>
    </source>
</evidence>
<feature type="domain" description="DNA binding HTH" evidence="5">
    <location>
        <begin position="62"/>
        <end position="100"/>
    </location>
</feature>
<evidence type="ECO:0000313" key="6">
    <source>
        <dbReference type="EMBL" id="KGE02846.1"/>
    </source>
</evidence>
<organism evidence="6 7">
    <name type="scientific">Pseudohaliea rubra DSM 19751</name>
    <dbReference type="NCBI Taxonomy" id="1265313"/>
    <lineage>
        <taxon>Bacteria</taxon>
        <taxon>Pseudomonadati</taxon>
        <taxon>Pseudomonadota</taxon>
        <taxon>Gammaproteobacteria</taxon>
        <taxon>Cellvibrionales</taxon>
        <taxon>Halieaceae</taxon>
        <taxon>Pseudohaliea</taxon>
    </lineage>
</organism>
<dbReference type="OrthoDB" id="9802388at2"/>
<name>A0A095XT55_9GAMM</name>
<reference evidence="6 7" key="1">
    <citation type="journal article" date="2014" name="Genome Announc.">
        <title>Genome Sequence of Gammaproteobacterial Pseudohaliea rubra Type Strain DSM 19751, Isolated from Coastal Seawater of the Mediterranean Sea.</title>
        <authorList>
            <person name="Spring S."/>
            <person name="Fiebig A."/>
            <person name="Riedel T."/>
            <person name="Goker M."/>
            <person name="Klenk H.P."/>
        </authorList>
    </citation>
    <scope>NUCLEOTIDE SEQUENCE [LARGE SCALE GENOMIC DNA]</scope>
    <source>
        <strain evidence="6 7">DSM 19751</strain>
    </source>
</reference>
<feature type="region of interest" description="Disordered" evidence="4">
    <location>
        <begin position="1"/>
        <end position="36"/>
    </location>
</feature>
<dbReference type="SUPFAM" id="SSF46689">
    <property type="entry name" value="Homeodomain-like"/>
    <property type="match status" value="1"/>
</dbReference>
<dbReference type="GO" id="GO:0006355">
    <property type="term" value="P:regulation of DNA-templated transcription"/>
    <property type="evidence" value="ECO:0007669"/>
    <property type="project" value="InterPro"/>
</dbReference>
<dbReference type="InterPro" id="IPR050207">
    <property type="entry name" value="Trans_regulatory_Fis"/>
</dbReference>
<dbReference type="Pfam" id="PF02954">
    <property type="entry name" value="HTH_8"/>
    <property type="match status" value="1"/>
</dbReference>
<dbReference type="AlphaFoldDB" id="A0A095XT55"/>
<dbReference type="PRINTS" id="PR01590">
    <property type="entry name" value="HTHFIS"/>
</dbReference>
<keyword evidence="2 6" id="KW-0238">DNA-binding</keyword>
<dbReference type="RefSeq" id="WP_035517562.1">
    <property type="nucleotide sequence ID" value="NZ_KN234783.1"/>
</dbReference>
<comment type="caution">
    <text evidence="6">The sequence shown here is derived from an EMBL/GenBank/DDBJ whole genome shotgun (WGS) entry which is preliminary data.</text>
</comment>
<dbReference type="InterPro" id="IPR005412">
    <property type="entry name" value="Fis_DNA-bd"/>
</dbReference>
<dbReference type="InterPro" id="IPR009057">
    <property type="entry name" value="Homeodomain-like_sf"/>
</dbReference>
<dbReference type="Gene3D" id="1.10.10.60">
    <property type="entry name" value="Homeodomain-like"/>
    <property type="match status" value="1"/>
</dbReference>
<evidence type="ECO:0000256" key="3">
    <source>
        <dbReference type="ARBA" id="ARBA00029540"/>
    </source>
</evidence>